<keyword evidence="2" id="KW-1185">Reference proteome</keyword>
<accession>A0ABM1E8D8</accession>
<proteinExistence type="predicted"/>
<dbReference type="InterPro" id="IPR052579">
    <property type="entry name" value="Zinc_finger_SWIM"/>
</dbReference>
<gene>
    <name evidence="3" type="primary">LOC106809772</name>
</gene>
<organism evidence="2 3">
    <name type="scientific">Priapulus caudatus</name>
    <name type="common">Priapulid worm</name>
    <dbReference type="NCBI Taxonomy" id="37621"/>
    <lineage>
        <taxon>Eukaryota</taxon>
        <taxon>Metazoa</taxon>
        <taxon>Ecdysozoa</taxon>
        <taxon>Scalidophora</taxon>
        <taxon>Priapulida</taxon>
        <taxon>Priapulimorpha</taxon>
        <taxon>Priapulimorphida</taxon>
        <taxon>Priapulidae</taxon>
        <taxon>Priapulus</taxon>
    </lineage>
</organism>
<name>A0ABM1E8D8_PRICU</name>
<feature type="domain" description="ZSWIM3 N-terminal" evidence="1">
    <location>
        <begin position="11"/>
        <end position="118"/>
    </location>
</feature>
<evidence type="ECO:0000313" key="3">
    <source>
        <dbReference type="RefSeq" id="XP_014668459.1"/>
    </source>
</evidence>
<reference evidence="3" key="1">
    <citation type="submission" date="2025-08" db="UniProtKB">
        <authorList>
            <consortium name="RefSeq"/>
        </authorList>
    </citation>
    <scope>IDENTIFICATION</scope>
</reference>
<dbReference type="Proteomes" id="UP000695022">
    <property type="component" value="Unplaced"/>
</dbReference>
<dbReference type="GeneID" id="106809772"/>
<sequence length="207" mass="24385">MAHIRTVGFFLDQKFESFAVLQDFIKDYESHNFVQLWKRDSRTISAAKKRLTKELKESLVYYELKYCCIQGGAHFKSRGRGLRNASTFRQECPVKIALRASEDGQYLQVKSLNMEHNHDVCQELYNHLPSQRKLPEETQKEAEHMLKLKADRKLIKNQLSRQSGRIVLFKDLSNIRDRMKKGETRNDLDSFVRELQEKYGATVDIFH</sequence>
<dbReference type="PANTHER" id="PTHR31569">
    <property type="entry name" value="SWIM-TYPE DOMAIN-CONTAINING PROTEIN"/>
    <property type="match status" value="1"/>
</dbReference>
<dbReference type="InterPro" id="IPR048325">
    <property type="entry name" value="ZSWIM3_N"/>
</dbReference>
<evidence type="ECO:0000313" key="2">
    <source>
        <dbReference type="Proteomes" id="UP000695022"/>
    </source>
</evidence>
<dbReference type="Pfam" id="PF21599">
    <property type="entry name" value="ZSWIM3_N"/>
    <property type="match status" value="1"/>
</dbReference>
<evidence type="ECO:0000259" key="1">
    <source>
        <dbReference type="Pfam" id="PF21599"/>
    </source>
</evidence>
<dbReference type="PANTHER" id="PTHR31569:SF4">
    <property type="entry name" value="SWIM-TYPE DOMAIN-CONTAINING PROTEIN"/>
    <property type="match status" value="1"/>
</dbReference>
<dbReference type="RefSeq" id="XP_014668459.1">
    <property type="nucleotide sequence ID" value="XM_014812973.1"/>
</dbReference>
<protein>
    <submittedName>
        <fullName evidence="3">Uncharacterized protein LOC106809772</fullName>
    </submittedName>
</protein>